<sequence>MKRLRAILLTVVISTALSPVAAAARESGDAAERRAEQTLSKMTLGEKVRLLHGPMPMMLPPSKRPEGVAMGAGFIEGVPRLGVPMLVETDASLGVSNLMEIRKGDVATALPSGLSLASTWDPEIARAGGKMIGSEARAKGFNVMLVGGVNLVRDPRAGRNFEYLGEDPLLGGELVGAQIAGVQSNNIIGTIKHYALNALETGRNIHSVIMDEGAMRESDLLAFQIGIEKGNPGSVMCAYNRVGGVFACENSFLLNDVLRRDWGYKGYVMSDWGAVHSTEALLKGLDQQSGEQVDAKRYFSTELTKALEEKRIPVSAVDTAARRILRSIYAHGVADNPLQPGQPIDYDANAAVAQKAAEAGIVLLRNEGGILPLAAGVRSILVVGGNADAGVPGGGGSSQVVPVGGLKRVVPGASTGTAAAFAKRGYGGTAPLDALRAEFPNARISFLDGKDAAAAAAAAKAADMAIVFTEKYATEAIDHPDLSLGEGQDALIDAVASANAKTVVVLQTGNPVLMPWQAKVPAILSAWFGGQRGGDAIARILSGKVNPSGHLPVTFPASADQLPNPVLPGSNIPPANKETRAVYGLQAGLQPYDISFPEGSDAGYRWFDKKGLKPLYPFGHGLSYTSFRYDGLKVTGGKTLTVRFTVTNTGDREGADVPQVYVTRPGKAKRLIGWGKPDLKPGESREVTVTADPRVLADFDAKAQRWVVPAGPVKVEVATSAADPVLTGTARLSRVTRKP</sequence>
<dbReference type="AlphaFoldDB" id="T0GSP7"/>
<dbReference type="InterPro" id="IPR036962">
    <property type="entry name" value="Glyco_hydro_3_N_sf"/>
</dbReference>
<dbReference type="InterPro" id="IPR026891">
    <property type="entry name" value="Fn3-like"/>
</dbReference>
<dbReference type="GO" id="GO:0004553">
    <property type="term" value="F:hydrolase activity, hydrolyzing O-glycosyl compounds"/>
    <property type="evidence" value="ECO:0007669"/>
    <property type="project" value="InterPro"/>
</dbReference>
<dbReference type="SUPFAM" id="SSF51445">
    <property type="entry name" value="(Trans)glycosidases"/>
    <property type="match status" value="1"/>
</dbReference>
<dbReference type="PANTHER" id="PTHR42715">
    <property type="entry name" value="BETA-GLUCOSIDASE"/>
    <property type="match status" value="1"/>
</dbReference>
<dbReference type="PRINTS" id="PR00133">
    <property type="entry name" value="GLHYDRLASE3"/>
</dbReference>
<gene>
    <name evidence="5" type="ORF">L288_10365</name>
</gene>
<dbReference type="Pfam" id="PF00933">
    <property type="entry name" value="Glyco_hydro_3"/>
    <property type="match status" value="1"/>
</dbReference>
<dbReference type="PANTHER" id="PTHR42715:SF10">
    <property type="entry name" value="BETA-GLUCOSIDASE"/>
    <property type="match status" value="1"/>
</dbReference>
<evidence type="ECO:0000313" key="5">
    <source>
        <dbReference type="EMBL" id="EQB06926.1"/>
    </source>
</evidence>
<dbReference type="Proteomes" id="UP000015525">
    <property type="component" value="Unassembled WGS sequence"/>
</dbReference>
<feature type="signal peptide" evidence="3">
    <location>
        <begin position="1"/>
        <end position="23"/>
    </location>
</feature>
<dbReference type="InterPro" id="IPR036881">
    <property type="entry name" value="Glyco_hydro_3_C_sf"/>
</dbReference>
<accession>T0GSP7</accession>
<comment type="similarity">
    <text evidence="1">Belongs to the glycosyl hydrolase 3 family.</text>
</comment>
<dbReference type="InterPro" id="IPR001764">
    <property type="entry name" value="Glyco_hydro_3_N"/>
</dbReference>
<feature type="chain" id="PRO_5004575875" description="Fibronectin type III-like domain-containing protein" evidence="3">
    <location>
        <begin position="24"/>
        <end position="739"/>
    </location>
</feature>
<dbReference type="Gene3D" id="3.40.50.1700">
    <property type="entry name" value="Glycoside hydrolase family 3 C-terminal domain"/>
    <property type="match status" value="2"/>
</dbReference>
<protein>
    <recommendedName>
        <fullName evidence="4">Fibronectin type III-like domain-containing protein</fullName>
    </recommendedName>
</protein>
<dbReference type="InterPro" id="IPR050288">
    <property type="entry name" value="Cellulose_deg_GH3"/>
</dbReference>
<feature type="domain" description="Fibronectin type III-like" evidence="4">
    <location>
        <begin position="656"/>
        <end position="721"/>
    </location>
</feature>
<dbReference type="EMBL" id="ATHO01000088">
    <property type="protein sequence ID" value="EQB06926.1"/>
    <property type="molecule type" value="Genomic_DNA"/>
</dbReference>
<dbReference type="InterPro" id="IPR017853">
    <property type="entry name" value="GH"/>
</dbReference>
<reference evidence="5 6" key="1">
    <citation type="journal article" date="2013" name="Genome Announc.">
        <title>Draft Genome Sequence of Sphingobium quisquiliarum Strain P25T, a Novel Hexachlorocyclohexane (HCH)-Degrading Bacterium Isolated from an HCH Dumpsite.</title>
        <authorList>
            <person name="Kumar Singh A."/>
            <person name="Sangwan N."/>
            <person name="Sharma A."/>
            <person name="Gupta V."/>
            <person name="Khurana J.P."/>
            <person name="Lal R."/>
        </authorList>
    </citation>
    <scope>NUCLEOTIDE SEQUENCE [LARGE SCALE GENOMIC DNA]</scope>
    <source>
        <strain evidence="5 6">P25</strain>
    </source>
</reference>
<keyword evidence="2" id="KW-0378">Hydrolase</keyword>
<dbReference type="SUPFAM" id="SSF52279">
    <property type="entry name" value="Beta-D-glucan exohydrolase, C-terminal domain"/>
    <property type="match status" value="1"/>
</dbReference>
<dbReference type="InterPro" id="IPR002772">
    <property type="entry name" value="Glyco_hydro_3_C"/>
</dbReference>
<dbReference type="Gene3D" id="3.20.20.300">
    <property type="entry name" value="Glycoside hydrolase, family 3, N-terminal domain"/>
    <property type="match status" value="2"/>
</dbReference>
<dbReference type="SMART" id="SM01217">
    <property type="entry name" value="Fn3_like"/>
    <property type="match status" value="1"/>
</dbReference>
<evidence type="ECO:0000256" key="2">
    <source>
        <dbReference type="ARBA" id="ARBA00022801"/>
    </source>
</evidence>
<dbReference type="GO" id="GO:0005975">
    <property type="term" value="P:carbohydrate metabolic process"/>
    <property type="evidence" value="ECO:0007669"/>
    <property type="project" value="InterPro"/>
</dbReference>
<evidence type="ECO:0000259" key="4">
    <source>
        <dbReference type="SMART" id="SM01217"/>
    </source>
</evidence>
<name>T0GSP7_9SPHN</name>
<dbReference type="Pfam" id="PF14310">
    <property type="entry name" value="Fn3-like"/>
    <property type="match status" value="1"/>
</dbReference>
<dbReference type="RefSeq" id="WP_021238333.1">
    <property type="nucleotide sequence ID" value="NZ_ATHO01000088.1"/>
</dbReference>
<evidence type="ECO:0000256" key="3">
    <source>
        <dbReference type="SAM" id="SignalP"/>
    </source>
</evidence>
<keyword evidence="3" id="KW-0732">Signal</keyword>
<proteinExistence type="inferred from homology"/>
<dbReference type="PATRIC" id="fig|1329909.3.peg.1998"/>
<organism evidence="5 6">
    <name type="scientific">Sphingobium quisquiliarum P25</name>
    <dbReference type="NCBI Taxonomy" id="1329909"/>
    <lineage>
        <taxon>Bacteria</taxon>
        <taxon>Pseudomonadati</taxon>
        <taxon>Pseudomonadota</taxon>
        <taxon>Alphaproteobacteria</taxon>
        <taxon>Sphingomonadales</taxon>
        <taxon>Sphingomonadaceae</taxon>
        <taxon>Sphingobium</taxon>
    </lineage>
</organism>
<comment type="caution">
    <text evidence="5">The sequence shown here is derived from an EMBL/GenBank/DDBJ whole genome shotgun (WGS) entry which is preliminary data.</text>
</comment>
<evidence type="ECO:0000313" key="6">
    <source>
        <dbReference type="Proteomes" id="UP000015525"/>
    </source>
</evidence>
<dbReference type="InterPro" id="IPR013783">
    <property type="entry name" value="Ig-like_fold"/>
</dbReference>
<evidence type="ECO:0000256" key="1">
    <source>
        <dbReference type="ARBA" id="ARBA00005336"/>
    </source>
</evidence>
<dbReference type="Pfam" id="PF01915">
    <property type="entry name" value="Glyco_hydro_3_C"/>
    <property type="match status" value="1"/>
</dbReference>
<dbReference type="Gene3D" id="2.60.40.10">
    <property type="entry name" value="Immunoglobulins"/>
    <property type="match status" value="1"/>
</dbReference>
<keyword evidence="6" id="KW-1185">Reference proteome</keyword>